<evidence type="ECO:0000256" key="4">
    <source>
        <dbReference type="ARBA" id="ARBA00023014"/>
    </source>
</evidence>
<evidence type="ECO:0000259" key="5">
    <source>
        <dbReference type="PROSITE" id="PS51379"/>
    </source>
</evidence>
<dbReference type="EMBL" id="DF820465">
    <property type="protein sequence ID" value="GAK56660.1"/>
    <property type="molecule type" value="Genomic_DNA"/>
</dbReference>
<dbReference type="InterPro" id="IPR017896">
    <property type="entry name" value="4Fe4S_Fe-S-bd"/>
</dbReference>
<keyword evidence="1" id="KW-0004">4Fe-4S</keyword>
<reference evidence="6" key="1">
    <citation type="journal article" date="2015" name="PeerJ">
        <title>First genomic representation of candidate bacterial phylum KSB3 points to enhanced environmental sensing as a trigger of wastewater bulking.</title>
        <authorList>
            <person name="Sekiguchi Y."/>
            <person name="Ohashi A."/>
            <person name="Parks D.H."/>
            <person name="Yamauchi T."/>
            <person name="Tyson G.W."/>
            <person name="Hugenholtz P."/>
        </authorList>
    </citation>
    <scope>NUCLEOTIDE SEQUENCE [LARGE SCALE GENOMIC DNA]</scope>
</reference>
<dbReference type="GO" id="GO:0046872">
    <property type="term" value="F:metal ion binding"/>
    <property type="evidence" value="ECO:0007669"/>
    <property type="project" value="UniProtKB-KW"/>
</dbReference>
<dbReference type="AlphaFoldDB" id="A0A081BWF5"/>
<feature type="domain" description="4Fe-4S ferredoxin-type" evidence="5">
    <location>
        <begin position="16"/>
        <end position="45"/>
    </location>
</feature>
<name>A0A081BWF5_VECG1</name>
<dbReference type="eggNOG" id="COG1146">
    <property type="taxonomic scope" value="Bacteria"/>
</dbReference>
<dbReference type="HOGENOM" id="CLU_156996_1_0_0"/>
<dbReference type="Pfam" id="PF14697">
    <property type="entry name" value="Fer4_21"/>
    <property type="match status" value="1"/>
</dbReference>
<evidence type="ECO:0000313" key="6">
    <source>
        <dbReference type="EMBL" id="GAK56660.1"/>
    </source>
</evidence>
<dbReference type="Proteomes" id="UP000030661">
    <property type="component" value="Unassembled WGS sequence"/>
</dbReference>
<feature type="domain" description="4Fe-4S ferredoxin-type" evidence="5">
    <location>
        <begin position="47"/>
        <end position="77"/>
    </location>
</feature>
<evidence type="ECO:0000256" key="2">
    <source>
        <dbReference type="ARBA" id="ARBA00022723"/>
    </source>
</evidence>
<dbReference type="SUPFAM" id="SSF54862">
    <property type="entry name" value="4Fe-4S ferredoxins"/>
    <property type="match status" value="1"/>
</dbReference>
<dbReference type="PROSITE" id="PS51379">
    <property type="entry name" value="4FE4S_FER_2"/>
    <property type="match status" value="2"/>
</dbReference>
<dbReference type="STRING" id="1499967.U27_03623"/>
<dbReference type="InterPro" id="IPR050572">
    <property type="entry name" value="Fe-S_Ferredoxin"/>
</dbReference>
<sequence length="91" mass="10080">MAGRDYMGIAREKIPWFPTIQEDLCTGCGSCLEFCSNNVFALGDDGVMKVINPYNCVVGCASCVRVCPVEAITFPDQQELVTLLKKLRTER</sequence>
<dbReference type="PANTHER" id="PTHR43687:SF2">
    <property type="entry name" value="FERREDOXIN 3"/>
    <property type="match status" value="1"/>
</dbReference>
<keyword evidence="7" id="KW-1185">Reference proteome</keyword>
<proteinExistence type="predicted"/>
<gene>
    <name evidence="6" type="ORF">U27_03623</name>
</gene>
<protein>
    <submittedName>
        <fullName evidence="6">4Fe-4S ferredoxin iron-sulfur binding domain protein</fullName>
    </submittedName>
</protein>
<keyword evidence="4" id="KW-0411">Iron-sulfur</keyword>
<evidence type="ECO:0000256" key="1">
    <source>
        <dbReference type="ARBA" id="ARBA00022485"/>
    </source>
</evidence>
<accession>A0A081BWF5</accession>
<organism evidence="6">
    <name type="scientific">Vecturithrix granuli</name>
    <dbReference type="NCBI Taxonomy" id="1499967"/>
    <lineage>
        <taxon>Bacteria</taxon>
        <taxon>Candidatus Moduliflexota</taxon>
        <taxon>Candidatus Vecturitrichia</taxon>
        <taxon>Candidatus Vecturitrichales</taxon>
        <taxon>Candidatus Vecturitrichaceae</taxon>
        <taxon>Candidatus Vecturithrix</taxon>
    </lineage>
</organism>
<dbReference type="Gene3D" id="3.30.70.20">
    <property type="match status" value="1"/>
</dbReference>
<keyword evidence="3" id="KW-0408">Iron</keyword>
<dbReference type="PANTHER" id="PTHR43687">
    <property type="entry name" value="ADENYLYLSULFATE REDUCTASE, BETA SUBUNIT"/>
    <property type="match status" value="1"/>
</dbReference>
<evidence type="ECO:0000256" key="3">
    <source>
        <dbReference type="ARBA" id="ARBA00023004"/>
    </source>
</evidence>
<keyword evidence="2" id="KW-0479">Metal-binding</keyword>
<evidence type="ECO:0000313" key="7">
    <source>
        <dbReference type="Proteomes" id="UP000030661"/>
    </source>
</evidence>
<dbReference type="GO" id="GO:0051539">
    <property type="term" value="F:4 iron, 4 sulfur cluster binding"/>
    <property type="evidence" value="ECO:0007669"/>
    <property type="project" value="UniProtKB-KW"/>
</dbReference>